<dbReference type="InterPro" id="IPR001810">
    <property type="entry name" value="F-box_dom"/>
</dbReference>
<dbReference type="EnsemblPlants" id="LPERR07G12240.1">
    <property type="protein sequence ID" value="LPERR07G12240.1"/>
    <property type="gene ID" value="LPERR07G12240"/>
</dbReference>
<protein>
    <recommendedName>
        <fullName evidence="1">F-box domain-containing protein</fullName>
    </recommendedName>
</protein>
<dbReference type="AlphaFoldDB" id="A0A0D9WYX4"/>
<reference evidence="3" key="2">
    <citation type="submission" date="2013-12" db="EMBL/GenBank/DDBJ databases">
        <authorList>
            <person name="Yu Y."/>
            <person name="Lee S."/>
            <person name="de Baynast K."/>
            <person name="Wissotski M."/>
            <person name="Liu L."/>
            <person name="Talag J."/>
            <person name="Goicoechea J."/>
            <person name="Angelova A."/>
            <person name="Jetty R."/>
            <person name="Kudrna D."/>
            <person name="Golser W."/>
            <person name="Rivera L."/>
            <person name="Zhang J."/>
            <person name="Wing R."/>
        </authorList>
    </citation>
    <scope>NUCLEOTIDE SEQUENCE</scope>
</reference>
<evidence type="ECO:0000259" key="1">
    <source>
        <dbReference type="Pfam" id="PF12937"/>
    </source>
</evidence>
<organism evidence="2 3">
    <name type="scientific">Leersia perrieri</name>
    <dbReference type="NCBI Taxonomy" id="77586"/>
    <lineage>
        <taxon>Eukaryota</taxon>
        <taxon>Viridiplantae</taxon>
        <taxon>Streptophyta</taxon>
        <taxon>Embryophyta</taxon>
        <taxon>Tracheophyta</taxon>
        <taxon>Spermatophyta</taxon>
        <taxon>Magnoliopsida</taxon>
        <taxon>Liliopsida</taxon>
        <taxon>Poales</taxon>
        <taxon>Poaceae</taxon>
        <taxon>BOP clade</taxon>
        <taxon>Oryzoideae</taxon>
        <taxon>Oryzeae</taxon>
        <taxon>Oryzinae</taxon>
        <taxon>Leersia</taxon>
    </lineage>
</organism>
<reference evidence="2" key="3">
    <citation type="submission" date="2015-04" db="UniProtKB">
        <authorList>
            <consortium name="EnsemblPlants"/>
        </authorList>
    </citation>
    <scope>IDENTIFICATION</scope>
</reference>
<dbReference type="HOGENOM" id="CLU_1770887_0_0_1"/>
<dbReference type="PANTHER" id="PTHR31672">
    <property type="entry name" value="BNACNNG10540D PROTEIN"/>
    <property type="match status" value="1"/>
</dbReference>
<keyword evidence="3" id="KW-1185">Reference proteome</keyword>
<dbReference type="eggNOG" id="ENOG502SX3H">
    <property type="taxonomic scope" value="Eukaryota"/>
</dbReference>
<reference evidence="2 3" key="1">
    <citation type="submission" date="2012-08" db="EMBL/GenBank/DDBJ databases">
        <title>Oryza genome evolution.</title>
        <authorList>
            <person name="Wing R.A."/>
        </authorList>
    </citation>
    <scope>NUCLEOTIDE SEQUENCE</scope>
</reference>
<feature type="domain" description="F-box" evidence="1">
    <location>
        <begin position="9"/>
        <end position="43"/>
    </location>
</feature>
<dbReference type="InterPro" id="IPR036047">
    <property type="entry name" value="F-box-like_dom_sf"/>
</dbReference>
<sequence>MYLESTRFLIEILARLPPRTIAHCLAVCKAWRSAVSAPTFHRTRADRTAAVVAKVTARSVYCRDYDIHRLNEATDLPEWILSKYCTNCDVVLLDSFRGRWYRGNVHRTPPSPLGLAFPTGRSIRYRLVLGSWDGVLCVERGAPPIWGLLWKSYGN</sequence>
<dbReference type="Gramene" id="LPERR07G12240.1">
    <property type="protein sequence ID" value="LPERR07G12240.1"/>
    <property type="gene ID" value="LPERR07G12240"/>
</dbReference>
<proteinExistence type="predicted"/>
<evidence type="ECO:0000313" key="2">
    <source>
        <dbReference type="EnsemblPlants" id="LPERR07G12240.1"/>
    </source>
</evidence>
<dbReference type="SUPFAM" id="SSF81383">
    <property type="entry name" value="F-box domain"/>
    <property type="match status" value="1"/>
</dbReference>
<dbReference type="STRING" id="77586.A0A0D9WYX4"/>
<dbReference type="Gene3D" id="1.20.1280.50">
    <property type="match status" value="1"/>
</dbReference>
<dbReference type="Pfam" id="PF12937">
    <property type="entry name" value="F-box-like"/>
    <property type="match status" value="1"/>
</dbReference>
<dbReference type="Proteomes" id="UP000032180">
    <property type="component" value="Chromosome 7"/>
</dbReference>
<evidence type="ECO:0000313" key="3">
    <source>
        <dbReference type="Proteomes" id="UP000032180"/>
    </source>
</evidence>
<name>A0A0D9WYX4_9ORYZ</name>
<accession>A0A0D9WYX4</accession>
<dbReference type="InterPro" id="IPR050796">
    <property type="entry name" value="SCF_F-box_component"/>
</dbReference>